<dbReference type="RefSeq" id="XP_007371635.1">
    <property type="nucleotide sequence ID" value="XM_007371573.1"/>
</dbReference>
<organism evidence="1 2">
    <name type="scientific">Dichomitus squalens (strain LYAD-421)</name>
    <name type="common">Western red white-rot fungus</name>
    <dbReference type="NCBI Taxonomy" id="732165"/>
    <lineage>
        <taxon>Eukaryota</taxon>
        <taxon>Fungi</taxon>
        <taxon>Dikarya</taxon>
        <taxon>Basidiomycota</taxon>
        <taxon>Agaricomycotina</taxon>
        <taxon>Agaricomycetes</taxon>
        <taxon>Polyporales</taxon>
        <taxon>Polyporaceae</taxon>
        <taxon>Dichomitus</taxon>
    </lineage>
</organism>
<reference evidence="1 2" key="1">
    <citation type="journal article" date="2012" name="Science">
        <title>The Paleozoic origin of enzymatic lignin decomposition reconstructed from 31 fungal genomes.</title>
        <authorList>
            <person name="Floudas D."/>
            <person name="Binder M."/>
            <person name="Riley R."/>
            <person name="Barry K."/>
            <person name="Blanchette R.A."/>
            <person name="Henrissat B."/>
            <person name="Martinez A.T."/>
            <person name="Otillar R."/>
            <person name="Spatafora J.W."/>
            <person name="Yadav J.S."/>
            <person name="Aerts A."/>
            <person name="Benoit I."/>
            <person name="Boyd A."/>
            <person name="Carlson A."/>
            <person name="Copeland A."/>
            <person name="Coutinho P.M."/>
            <person name="de Vries R.P."/>
            <person name="Ferreira P."/>
            <person name="Findley K."/>
            <person name="Foster B."/>
            <person name="Gaskell J."/>
            <person name="Glotzer D."/>
            <person name="Gorecki P."/>
            <person name="Heitman J."/>
            <person name="Hesse C."/>
            <person name="Hori C."/>
            <person name="Igarashi K."/>
            <person name="Jurgens J.A."/>
            <person name="Kallen N."/>
            <person name="Kersten P."/>
            <person name="Kohler A."/>
            <person name="Kuees U."/>
            <person name="Kumar T.K.A."/>
            <person name="Kuo A."/>
            <person name="LaButti K."/>
            <person name="Larrondo L.F."/>
            <person name="Lindquist E."/>
            <person name="Ling A."/>
            <person name="Lombard V."/>
            <person name="Lucas S."/>
            <person name="Lundell T."/>
            <person name="Martin R."/>
            <person name="McLaughlin D.J."/>
            <person name="Morgenstern I."/>
            <person name="Morin E."/>
            <person name="Murat C."/>
            <person name="Nagy L.G."/>
            <person name="Nolan M."/>
            <person name="Ohm R.A."/>
            <person name="Patyshakuliyeva A."/>
            <person name="Rokas A."/>
            <person name="Ruiz-Duenas F.J."/>
            <person name="Sabat G."/>
            <person name="Salamov A."/>
            <person name="Samejima M."/>
            <person name="Schmutz J."/>
            <person name="Slot J.C."/>
            <person name="St John F."/>
            <person name="Stenlid J."/>
            <person name="Sun H."/>
            <person name="Sun S."/>
            <person name="Syed K."/>
            <person name="Tsang A."/>
            <person name="Wiebenga A."/>
            <person name="Young D."/>
            <person name="Pisabarro A."/>
            <person name="Eastwood D.C."/>
            <person name="Martin F."/>
            <person name="Cullen D."/>
            <person name="Grigoriev I.V."/>
            <person name="Hibbett D.S."/>
        </authorList>
    </citation>
    <scope>NUCLEOTIDE SEQUENCE [LARGE SCALE GENOMIC DNA]</scope>
    <source>
        <strain evidence="1 2">LYAD-421 SS1</strain>
    </source>
</reference>
<dbReference type="HOGENOM" id="CLU_077575_1_0_1"/>
<gene>
    <name evidence="1" type="ORF">DICSQDRAFT_33479</name>
</gene>
<feature type="non-terminal residue" evidence="1">
    <location>
        <position position="195"/>
    </location>
</feature>
<name>R7SIE9_DICSQ</name>
<dbReference type="Proteomes" id="UP000053319">
    <property type="component" value="Unassembled WGS sequence"/>
</dbReference>
<proteinExistence type="predicted"/>
<dbReference type="AlphaFoldDB" id="R7SIE9"/>
<sequence>MIRNSDLKGYEIPGRIEALKATLFADDTTVYLAESDDFADLQRILDTWCSAAKARFNISKTEIIPLGTPEFRSQMVTQYTQTGEWGNYPKNVRMAGDGDTVRILGAFLGYGADQMAVWSPRLAKIAEVVNRWKLSHAKLDGRRHVAQMIVGGMSQFLTDVQLMPREVMRRLTRIVRDFIWSDKVSTPVAMKHLYQ</sequence>
<evidence type="ECO:0008006" key="3">
    <source>
        <dbReference type="Google" id="ProtNLM"/>
    </source>
</evidence>
<evidence type="ECO:0000313" key="2">
    <source>
        <dbReference type="Proteomes" id="UP000053319"/>
    </source>
</evidence>
<dbReference type="EMBL" id="JH719518">
    <property type="protein sequence ID" value="EJF55628.1"/>
    <property type="molecule type" value="Genomic_DNA"/>
</dbReference>
<dbReference type="GeneID" id="18841783"/>
<evidence type="ECO:0000313" key="1">
    <source>
        <dbReference type="EMBL" id="EJF55628.1"/>
    </source>
</evidence>
<accession>R7SIE9</accession>
<dbReference type="OrthoDB" id="2205812at2759"/>
<protein>
    <recommendedName>
        <fullName evidence="3">Reverse transcriptase domain-containing protein</fullName>
    </recommendedName>
</protein>
<dbReference type="KEGG" id="dsq:DICSQDRAFT_33479"/>
<dbReference type="OMA" id="DEWCATS"/>